<protein>
    <recommendedName>
        <fullName evidence="4">Fructose-1,6-bisphosphatase class 3</fullName>
        <shortName evidence="4">FBPase class 3</shortName>
        <ecNumber evidence="4">3.1.3.11</ecNumber>
    </recommendedName>
    <alternativeName>
        <fullName evidence="4">D-fructose-1,6-bisphosphate 1-phosphohydrolase class 3</fullName>
    </alternativeName>
</protein>
<evidence type="ECO:0000256" key="4">
    <source>
        <dbReference type="HAMAP-Rule" id="MF_01854"/>
    </source>
</evidence>
<dbReference type="PIRSF" id="PIRSF000906">
    <property type="entry name" value="FBPtase_Bacill"/>
    <property type="match status" value="1"/>
</dbReference>
<dbReference type="EC" id="3.1.3.11" evidence="4"/>
<sequence>MNQEKYYSLLKEKFASKEMVATELINLEAILHLPKGTEHFISDVHGEYAAFDHVLRNGSGSVKEKLRDCLANEPVDCNELAVLIYYPQQKLAQIKHQRPAHTMAEWYEQQIIYLVRMVTHSSKKYTRSKVRKALPDRFRYIIEELLTESQKKQEKPAYVHAIIQKIIQLKQADELIEDLALTIQRLVVDHLHVVGDIYDRGPAPDAIIDRLMTYHSIDIQWGNHDIIWMAAMAGSSLSLMNVIRICARYGNLDILEDRYGVTIRALIDYSRKYYQPSEAFFPKLAEDAGCFSKEEKETLAVVQQAAAILQFKLEGQLIARRPDFNMDARAVLTQIDPKNQTVLLGKKTYPLQQFQAPTIDWQHPNALTDEEHELITHLLHSFQASEKLKRHMDFLIEKGSMYLCYNNNLLIHGCIPLHENGDFKSFRVGHAHYAGKELLDYFEKQVRLSYTQPTVHDDLATDTLWYLWTGECSSLFGKNAMTTFERYYIQDKQTHIEKKNPYYQLRNQEHICQDILRAFHLPISGHIINGHTPVKEKNGENPIKANGRMLVIDGGFSKSYQKETGIAGYTLLSNSYGLQLVAHQPFTSVEAAVEKGTDIISTRRLVEKVTSRTTVKETNIGRQLMEEMADLTDLYQQFDTII</sequence>
<comment type="similarity">
    <text evidence="4">Belongs to the FBPase class 3 family.</text>
</comment>
<keyword evidence="2 4" id="KW-0464">Manganese</keyword>
<keyword evidence="1 4" id="KW-0378">Hydrolase</keyword>
<reference evidence="6" key="1">
    <citation type="journal article" date="2019" name="Int. J. Syst. Evol. Microbiol.">
        <title>The Global Catalogue of Microorganisms (GCM) 10K type strain sequencing project: providing services to taxonomists for standard genome sequencing and annotation.</title>
        <authorList>
            <consortium name="The Broad Institute Genomics Platform"/>
            <consortium name="The Broad Institute Genome Sequencing Center for Infectious Disease"/>
            <person name="Wu L."/>
            <person name="Ma J."/>
        </authorList>
    </citation>
    <scope>NUCLEOTIDE SEQUENCE [LARGE SCALE GENOMIC DNA]</scope>
    <source>
        <strain evidence="6">TISTR 932</strain>
    </source>
</reference>
<accession>A0ABW5TKV0</accession>
<dbReference type="EMBL" id="JBHUMO010000058">
    <property type="protein sequence ID" value="MFD2729694.1"/>
    <property type="molecule type" value="Genomic_DNA"/>
</dbReference>
<gene>
    <name evidence="4" type="primary">fbp</name>
    <name evidence="5" type="ORF">ACFSR0_09725</name>
</gene>
<keyword evidence="3 4" id="KW-0119">Carbohydrate metabolism</keyword>
<comment type="pathway">
    <text evidence="4">Carbohydrate biosynthesis; gluconeogenesis.</text>
</comment>
<organism evidence="5 6">
    <name type="scientific">Enterococcus camelliae</name>
    <dbReference type="NCBI Taxonomy" id="453959"/>
    <lineage>
        <taxon>Bacteria</taxon>
        <taxon>Bacillati</taxon>
        <taxon>Bacillota</taxon>
        <taxon>Bacilli</taxon>
        <taxon>Lactobacillales</taxon>
        <taxon>Enterococcaceae</taxon>
        <taxon>Enterococcus</taxon>
    </lineage>
</organism>
<dbReference type="InterPro" id="IPR009164">
    <property type="entry name" value="FBPtase_class3"/>
</dbReference>
<comment type="cofactor">
    <cofactor evidence="4">
        <name>Mn(2+)</name>
        <dbReference type="ChEBI" id="CHEBI:29035"/>
    </cofactor>
</comment>
<name>A0ABW5TKV0_9ENTE</name>
<dbReference type="Gene3D" id="3.60.21.10">
    <property type="match status" value="1"/>
</dbReference>
<dbReference type="SUPFAM" id="SSF56300">
    <property type="entry name" value="Metallo-dependent phosphatases"/>
    <property type="match status" value="1"/>
</dbReference>
<evidence type="ECO:0000256" key="3">
    <source>
        <dbReference type="ARBA" id="ARBA00023277"/>
    </source>
</evidence>
<evidence type="ECO:0000256" key="1">
    <source>
        <dbReference type="ARBA" id="ARBA00022801"/>
    </source>
</evidence>
<comment type="caution">
    <text evidence="5">The sequence shown here is derived from an EMBL/GenBank/DDBJ whole genome shotgun (WGS) entry which is preliminary data.</text>
</comment>
<dbReference type="Pfam" id="PF06874">
    <property type="entry name" value="FBPase_2"/>
    <property type="match status" value="1"/>
</dbReference>
<dbReference type="HAMAP" id="MF_01854">
    <property type="entry name" value="FBPase_class3"/>
    <property type="match status" value="1"/>
</dbReference>
<keyword evidence="6" id="KW-1185">Reference proteome</keyword>
<dbReference type="InterPro" id="IPR029052">
    <property type="entry name" value="Metallo-depent_PP-like"/>
</dbReference>
<dbReference type="Proteomes" id="UP001597427">
    <property type="component" value="Unassembled WGS sequence"/>
</dbReference>
<evidence type="ECO:0000256" key="2">
    <source>
        <dbReference type="ARBA" id="ARBA00023211"/>
    </source>
</evidence>
<proteinExistence type="inferred from homology"/>
<dbReference type="RefSeq" id="WP_379982292.1">
    <property type="nucleotide sequence ID" value="NZ_JBHUMO010000058.1"/>
</dbReference>
<evidence type="ECO:0000313" key="5">
    <source>
        <dbReference type="EMBL" id="MFD2729694.1"/>
    </source>
</evidence>
<comment type="catalytic activity">
    <reaction evidence="4">
        <text>beta-D-fructose 1,6-bisphosphate + H2O = beta-D-fructose 6-phosphate + phosphate</text>
        <dbReference type="Rhea" id="RHEA:11064"/>
        <dbReference type="ChEBI" id="CHEBI:15377"/>
        <dbReference type="ChEBI" id="CHEBI:32966"/>
        <dbReference type="ChEBI" id="CHEBI:43474"/>
        <dbReference type="ChEBI" id="CHEBI:57634"/>
        <dbReference type="EC" id="3.1.3.11"/>
    </reaction>
</comment>
<evidence type="ECO:0000313" key="6">
    <source>
        <dbReference type="Proteomes" id="UP001597427"/>
    </source>
</evidence>